<accession>A0ABX8RPN6</accession>
<feature type="region of interest" description="Disordered" evidence="1">
    <location>
        <begin position="31"/>
        <end position="73"/>
    </location>
</feature>
<dbReference type="Proteomes" id="UP000694257">
    <property type="component" value="Chromosome"/>
</dbReference>
<evidence type="ECO:0000256" key="1">
    <source>
        <dbReference type="SAM" id="MobiDB-lite"/>
    </source>
</evidence>
<reference evidence="3 4" key="1">
    <citation type="submission" date="2021-07" db="EMBL/GenBank/DDBJ databases">
        <title>Whole Genome Sequence of Nocardia Iowensis.</title>
        <authorList>
            <person name="Lamm A."/>
            <person name="Collins-Fairclough A.M."/>
            <person name="Bunk B."/>
            <person name="Sproer C."/>
        </authorList>
    </citation>
    <scope>NUCLEOTIDE SEQUENCE [LARGE SCALE GENOMIC DNA]</scope>
    <source>
        <strain evidence="3 4">NRRL 5646</strain>
    </source>
</reference>
<name>A0ABX8RPN6_NOCIO</name>
<evidence type="ECO:0000313" key="4">
    <source>
        <dbReference type="Proteomes" id="UP000694257"/>
    </source>
</evidence>
<keyword evidence="4" id="KW-1185">Reference proteome</keyword>
<feature type="signal peptide" evidence="2">
    <location>
        <begin position="1"/>
        <end position="34"/>
    </location>
</feature>
<organism evidence="3 4">
    <name type="scientific">Nocardia iowensis</name>
    <dbReference type="NCBI Taxonomy" id="204891"/>
    <lineage>
        <taxon>Bacteria</taxon>
        <taxon>Bacillati</taxon>
        <taxon>Actinomycetota</taxon>
        <taxon>Actinomycetes</taxon>
        <taxon>Mycobacteriales</taxon>
        <taxon>Nocardiaceae</taxon>
        <taxon>Nocardia</taxon>
    </lineage>
</organism>
<dbReference type="EMBL" id="CP078145">
    <property type="protein sequence ID" value="QXN90375.1"/>
    <property type="molecule type" value="Genomic_DNA"/>
</dbReference>
<sequence length="104" mass="10528">MSAQQRVRIMIVALLGTLALALGAMALPAPTATAAPPTATEIDFPFDGLGKDDAPSTPNAPKSNDPSGKAEKLGGTVTTRVIDLVTGIVKCGLNIATPSVRCSI</sequence>
<feature type="compositionally biased region" description="Low complexity" evidence="1">
    <location>
        <begin position="31"/>
        <end position="40"/>
    </location>
</feature>
<dbReference type="RefSeq" id="WP_218471246.1">
    <property type="nucleotide sequence ID" value="NZ_BAABJN010000006.1"/>
</dbReference>
<proteinExistence type="predicted"/>
<evidence type="ECO:0000313" key="3">
    <source>
        <dbReference type="EMBL" id="QXN90375.1"/>
    </source>
</evidence>
<gene>
    <name evidence="3" type="ORF">KV110_34010</name>
</gene>
<keyword evidence="2" id="KW-0732">Signal</keyword>
<feature type="compositionally biased region" description="Polar residues" evidence="1">
    <location>
        <begin position="56"/>
        <end position="66"/>
    </location>
</feature>
<feature type="chain" id="PRO_5045108910" evidence="2">
    <location>
        <begin position="35"/>
        <end position="104"/>
    </location>
</feature>
<protein>
    <submittedName>
        <fullName evidence="3">Uncharacterized protein</fullName>
    </submittedName>
</protein>
<evidence type="ECO:0000256" key="2">
    <source>
        <dbReference type="SAM" id="SignalP"/>
    </source>
</evidence>